<dbReference type="RefSeq" id="WP_207153345.1">
    <property type="nucleotide sequence ID" value="NZ_AP024484.1"/>
</dbReference>
<feature type="chain" id="PRO_5046496444" description="Capsule assembly Wzi family protein" evidence="1">
    <location>
        <begin position="22"/>
        <end position="515"/>
    </location>
</feature>
<protein>
    <recommendedName>
        <fullName evidence="4">Capsule assembly Wzi family protein</fullName>
    </recommendedName>
</protein>
<evidence type="ECO:0000313" key="2">
    <source>
        <dbReference type="EMBL" id="BCS85714.1"/>
    </source>
</evidence>
<feature type="signal peptide" evidence="1">
    <location>
        <begin position="1"/>
        <end position="21"/>
    </location>
</feature>
<dbReference type="EMBL" id="AP024484">
    <property type="protein sequence ID" value="BCS85714.1"/>
    <property type="molecule type" value="Genomic_DNA"/>
</dbReference>
<evidence type="ECO:0000313" key="3">
    <source>
        <dbReference type="Proteomes" id="UP001319045"/>
    </source>
</evidence>
<evidence type="ECO:0008006" key="4">
    <source>
        <dbReference type="Google" id="ProtNLM"/>
    </source>
</evidence>
<dbReference type="InterPro" id="IPR038636">
    <property type="entry name" value="Wzi_sf"/>
</dbReference>
<sequence>MNNLKKILVVALGILTLPSYGQLTDGLEYKLELQNTSGTGSHNPLWLNANKYGLSSLDSRNGYFRGAVMRPFQVDSARKWAVGYCADIVAPYNFTSHFVVQQAYLDVRWHKALLTVGSKEQPMEQKNQELSSGSQCFGINARPIPQIRLGIPEFWDIPGTKGFLALKGHISYGILTDGEWQEHFNTSGAKYQKNVLYCGRAAYIRLGNENRHPLEAMLGLEMATTFGGSVYSNGHKYSYASGFKDYVSALIPFNGNDDKSLYTAEGNMLGSLLLSVSYKFSNWKIRAYTDHYFEDGSQMYLLDYDAYGSGNNWNKKVGNRFLVYDPKDGMYGLEVTLPKNRFVSTFVGEYLYTKYQSGPVYYDHTQVISDHIGGRDDYYNHGTYVGWQHWGQVVGNPLYLSPVYNEDGNLYIRDNRFVSWHFGITGDPVEGLHYRLLMTWQKGWGTYFVPYSDIKKSYNLLAEVGYTMPERIGHVYTHGWSAKIAFGLDDGMLRGNNRGFQFTLSKTGILNFKKK</sequence>
<organism evidence="2 3">
    <name type="scientific">Prevotella herbatica</name>
    <dbReference type="NCBI Taxonomy" id="2801997"/>
    <lineage>
        <taxon>Bacteria</taxon>
        <taxon>Pseudomonadati</taxon>
        <taxon>Bacteroidota</taxon>
        <taxon>Bacteroidia</taxon>
        <taxon>Bacteroidales</taxon>
        <taxon>Prevotellaceae</taxon>
        <taxon>Prevotella</taxon>
    </lineage>
</organism>
<gene>
    <name evidence="2" type="ORF">prwr041_16070</name>
</gene>
<name>A0ABN6EKL2_9BACT</name>
<reference evidence="2 3" key="1">
    <citation type="journal article" date="2022" name="Int. J. Syst. Evol. Microbiol.">
        <title>Prevotella herbatica sp. nov., a plant polysaccharide-decomposing anaerobic bacterium isolated from a methanogenic reactor.</title>
        <authorList>
            <person name="Uek A."/>
            <person name="Tonouchi A."/>
            <person name="Kaku N."/>
            <person name="Ueki K."/>
        </authorList>
    </citation>
    <scope>NUCLEOTIDE SEQUENCE [LARGE SCALE GENOMIC DNA]</scope>
    <source>
        <strain evidence="2 3">WR041</strain>
    </source>
</reference>
<dbReference type="Gene3D" id="2.40.160.130">
    <property type="entry name" value="Capsule assembly protein Wzi"/>
    <property type="match status" value="1"/>
</dbReference>
<proteinExistence type="predicted"/>
<keyword evidence="1" id="KW-0732">Signal</keyword>
<dbReference type="Proteomes" id="UP001319045">
    <property type="component" value="Chromosome"/>
</dbReference>
<keyword evidence="3" id="KW-1185">Reference proteome</keyword>
<accession>A0ABN6EKL2</accession>
<evidence type="ECO:0000256" key="1">
    <source>
        <dbReference type="SAM" id="SignalP"/>
    </source>
</evidence>